<comment type="caution">
    <text evidence="5">The sequence shown here is derived from an EMBL/GenBank/DDBJ whole genome shotgun (WGS) entry which is preliminary data.</text>
</comment>
<dbReference type="GO" id="GO:0005524">
    <property type="term" value="F:ATP binding"/>
    <property type="evidence" value="ECO:0007669"/>
    <property type="project" value="UniProtKB-KW"/>
</dbReference>
<keyword evidence="2" id="KW-0067">ATP-binding</keyword>
<dbReference type="EMBL" id="ANNG01000021">
    <property type="protein sequence ID" value="ERJ28679.1"/>
    <property type="molecule type" value="Genomic_DNA"/>
</dbReference>
<proteinExistence type="predicted"/>
<evidence type="ECO:0000313" key="5">
    <source>
        <dbReference type="EMBL" id="ERJ28679.1"/>
    </source>
</evidence>
<keyword evidence="2" id="KW-0547">Nucleotide-binding</keyword>
<dbReference type="PATRIC" id="fig|1242968.3.peg.1220"/>
<feature type="active site" evidence="1">
    <location>
        <position position="166"/>
    </location>
</feature>
<dbReference type="InterPro" id="IPR040198">
    <property type="entry name" value="Fido_containing"/>
</dbReference>
<evidence type="ECO:0000256" key="2">
    <source>
        <dbReference type="PIRSR" id="PIRSR640198-2"/>
    </source>
</evidence>
<dbReference type="PROSITE" id="PS51459">
    <property type="entry name" value="FIDO"/>
    <property type="match status" value="1"/>
</dbReference>
<gene>
    <name evidence="5" type="ORF">UNSWCS_953</name>
</gene>
<organism evidence="5 6">
    <name type="scientific">Campylobacter concisus UNSWCS</name>
    <dbReference type="NCBI Taxonomy" id="1242968"/>
    <lineage>
        <taxon>Bacteria</taxon>
        <taxon>Pseudomonadati</taxon>
        <taxon>Campylobacterota</taxon>
        <taxon>Epsilonproteobacteria</taxon>
        <taxon>Campylobacterales</taxon>
        <taxon>Campylobacteraceae</taxon>
        <taxon>Campylobacter</taxon>
    </lineage>
</organism>
<evidence type="ECO:0000256" key="3">
    <source>
        <dbReference type="PIRSR" id="PIRSR640198-3"/>
    </source>
</evidence>
<dbReference type="SUPFAM" id="SSF140931">
    <property type="entry name" value="Fic-like"/>
    <property type="match status" value="1"/>
</dbReference>
<name>U2GKQ3_9BACT</name>
<evidence type="ECO:0000256" key="1">
    <source>
        <dbReference type="PIRSR" id="PIRSR640198-1"/>
    </source>
</evidence>
<dbReference type="InterPro" id="IPR003812">
    <property type="entry name" value="Fido"/>
</dbReference>
<dbReference type="PANTHER" id="PTHR13504">
    <property type="entry name" value="FIDO DOMAIN-CONTAINING PROTEIN DDB_G0283145"/>
    <property type="match status" value="1"/>
</dbReference>
<evidence type="ECO:0000259" key="4">
    <source>
        <dbReference type="PROSITE" id="PS51459"/>
    </source>
</evidence>
<dbReference type="PANTHER" id="PTHR13504:SF38">
    <property type="entry name" value="FIDO DOMAIN-CONTAINING PROTEIN"/>
    <property type="match status" value="1"/>
</dbReference>
<dbReference type="Proteomes" id="UP000016620">
    <property type="component" value="Unassembled WGS sequence"/>
</dbReference>
<dbReference type="InterPro" id="IPR036597">
    <property type="entry name" value="Fido-like_dom_sf"/>
</dbReference>
<dbReference type="Pfam" id="PF02661">
    <property type="entry name" value="Fic"/>
    <property type="match status" value="1"/>
</dbReference>
<feature type="domain" description="Fido" evidence="4">
    <location>
        <begin position="91"/>
        <end position="233"/>
    </location>
</feature>
<dbReference type="Gene3D" id="1.10.3290.10">
    <property type="entry name" value="Fido-like domain"/>
    <property type="match status" value="1"/>
</dbReference>
<feature type="binding site" evidence="2">
    <location>
        <begin position="202"/>
        <end position="203"/>
    </location>
    <ligand>
        <name>ATP</name>
        <dbReference type="ChEBI" id="CHEBI:30616"/>
    </ligand>
</feature>
<sequence>MKKVSSLEILLYEKRNNIKNGFYYLNQIAFAYNSNHIEGCRLTKEQTRHIYETSSFFSEKDGEEIKINDVIETRNHFKAFDFILEKNYEPITQDFLKELHRILKSGTSDDVIGDYKKIANYIGDFSTTKPKQVMQEIERLLSEYTIKTNIDIKDIIDFHYKFERIHPFEDGNGRIGRLIMFKECLKNGIIPFIIDVGHQAFYYRGLKNYENQKGFLIDTCLSCQDEYEAILKDYIDGASIDLNEAYSTLKKVMSGFGTKIDG</sequence>
<dbReference type="AlphaFoldDB" id="U2GKQ3"/>
<dbReference type="RefSeq" id="WP_021087742.1">
    <property type="nucleotide sequence ID" value="NZ_ANNG01000021.1"/>
</dbReference>
<accession>U2GKQ3</accession>
<evidence type="ECO:0000313" key="6">
    <source>
        <dbReference type="Proteomes" id="UP000016620"/>
    </source>
</evidence>
<feature type="site" description="Important for autoinhibition of adenylyltransferase activity" evidence="3">
    <location>
        <position position="38"/>
    </location>
</feature>
<feature type="binding site" evidence="2">
    <location>
        <begin position="170"/>
        <end position="177"/>
    </location>
    <ligand>
        <name>ATP</name>
        <dbReference type="ChEBI" id="CHEBI:30616"/>
    </ligand>
</feature>
<protein>
    <submittedName>
        <fullName evidence="5">Putative Cytosolic Protein</fullName>
    </submittedName>
</protein>
<reference evidence="5 6" key="1">
    <citation type="journal article" date="2013" name="BMC Genomics">
        <title>Comparative genomics of Campylobacter concisus isolates reveals genetic diversity and provides insights into disease association.</title>
        <authorList>
            <person name="Deshpande N.P."/>
            <person name="Kaakoush N.O."/>
            <person name="Wilkins M.R."/>
            <person name="Mitchell H.M."/>
        </authorList>
    </citation>
    <scope>NUCLEOTIDE SEQUENCE [LARGE SCALE GENOMIC DNA]</scope>
    <source>
        <strain evidence="5 6">UNSWCS</strain>
    </source>
</reference>